<name>A0A9X1QNU9_9SPHN</name>
<feature type="transmembrane region" description="Helical" evidence="1">
    <location>
        <begin position="182"/>
        <end position="201"/>
    </location>
</feature>
<keyword evidence="1" id="KW-1133">Transmembrane helix</keyword>
<gene>
    <name evidence="2" type="ORF">LVY65_12745</name>
</gene>
<feature type="transmembrane region" description="Helical" evidence="1">
    <location>
        <begin position="155"/>
        <end position="175"/>
    </location>
</feature>
<dbReference type="AlphaFoldDB" id="A0A9X1QNU9"/>
<dbReference type="RefSeq" id="WP_235068630.1">
    <property type="nucleotide sequence ID" value="NZ_JAKFGM010000003.1"/>
</dbReference>
<comment type="caution">
    <text evidence="2">The sequence shown here is derived from an EMBL/GenBank/DDBJ whole genome shotgun (WGS) entry which is preliminary data.</text>
</comment>
<keyword evidence="3" id="KW-1185">Reference proteome</keyword>
<dbReference type="EMBL" id="JAKFGM010000003">
    <property type="protein sequence ID" value="MCF2515924.1"/>
    <property type="molecule type" value="Genomic_DNA"/>
</dbReference>
<sequence length="202" mass="22705">MTGIDLLFQLFALLLGFSVAELLAGLARTWRIRAGATRTRTATIRIGWLVPLLALLVLVDQTHFWITAYELRRFFEFDYASLLSILAIVGGYYVISTFVFPDDPEQWPDFDDYYLKTNRTVLAGMIAINFITFAYAGITALGFGMNIGSVPIMRSWMTIIPALLFFPLLVTLWFVKSRRANLVLLIIMNGLLLTGAVGPEII</sequence>
<protein>
    <submittedName>
        <fullName evidence="2">Uncharacterized protein</fullName>
    </submittedName>
</protein>
<evidence type="ECO:0000256" key="1">
    <source>
        <dbReference type="SAM" id="Phobius"/>
    </source>
</evidence>
<organism evidence="2 3">
    <name type="scientific">Sphingomonas cremea</name>
    <dbReference type="NCBI Taxonomy" id="2904799"/>
    <lineage>
        <taxon>Bacteria</taxon>
        <taxon>Pseudomonadati</taxon>
        <taxon>Pseudomonadota</taxon>
        <taxon>Alphaproteobacteria</taxon>
        <taxon>Sphingomonadales</taxon>
        <taxon>Sphingomonadaceae</taxon>
        <taxon>Sphingomonas</taxon>
    </lineage>
</organism>
<reference evidence="2" key="1">
    <citation type="submission" date="2022-01" db="EMBL/GenBank/DDBJ databases">
        <authorList>
            <person name="Jo J.-H."/>
            <person name="Im W.-T."/>
        </authorList>
    </citation>
    <scope>NUCLEOTIDE SEQUENCE</scope>
    <source>
        <strain evidence="2">G124</strain>
    </source>
</reference>
<evidence type="ECO:0000313" key="3">
    <source>
        <dbReference type="Proteomes" id="UP001139410"/>
    </source>
</evidence>
<feature type="transmembrane region" description="Helical" evidence="1">
    <location>
        <begin position="79"/>
        <end position="100"/>
    </location>
</feature>
<accession>A0A9X1QNU9</accession>
<evidence type="ECO:0000313" key="2">
    <source>
        <dbReference type="EMBL" id="MCF2515924.1"/>
    </source>
</evidence>
<keyword evidence="1" id="KW-0812">Transmembrane</keyword>
<feature type="transmembrane region" description="Helical" evidence="1">
    <location>
        <begin position="42"/>
        <end position="59"/>
    </location>
</feature>
<dbReference type="Proteomes" id="UP001139410">
    <property type="component" value="Unassembled WGS sequence"/>
</dbReference>
<proteinExistence type="predicted"/>
<feature type="transmembrane region" description="Helical" evidence="1">
    <location>
        <begin position="121"/>
        <end position="143"/>
    </location>
</feature>
<feature type="transmembrane region" description="Helical" evidence="1">
    <location>
        <begin position="6"/>
        <end position="30"/>
    </location>
</feature>
<keyword evidence="1" id="KW-0472">Membrane</keyword>